<dbReference type="GO" id="GO:0003677">
    <property type="term" value="F:DNA binding"/>
    <property type="evidence" value="ECO:0007669"/>
    <property type="project" value="UniProtKB-KW"/>
</dbReference>
<dbReference type="eggNOG" id="COG0583">
    <property type="taxonomic scope" value="Bacteria"/>
</dbReference>
<evidence type="ECO:0000256" key="5">
    <source>
        <dbReference type="SAM" id="MobiDB-lite"/>
    </source>
</evidence>
<feature type="region of interest" description="Disordered" evidence="5">
    <location>
        <begin position="261"/>
        <end position="293"/>
    </location>
</feature>
<dbReference type="PROSITE" id="PS50931">
    <property type="entry name" value="HTH_LYSR"/>
    <property type="match status" value="1"/>
</dbReference>
<evidence type="ECO:0000256" key="1">
    <source>
        <dbReference type="ARBA" id="ARBA00009437"/>
    </source>
</evidence>
<dbReference type="GO" id="GO:0032993">
    <property type="term" value="C:protein-DNA complex"/>
    <property type="evidence" value="ECO:0007669"/>
    <property type="project" value="TreeGrafter"/>
</dbReference>
<dbReference type="InterPro" id="IPR036390">
    <property type="entry name" value="WH_DNA-bd_sf"/>
</dbReference>
<keyword evidence="2" id="KW-0805">Transcription regulation</keyword>
<dbReference type="FunCoup" id="G4Q441">
    <property type="interactions" value="40"/>
</dbReference>
<feature type="domain" description="HTH lysR-type" evidence="6">
    <location>
        <begin position="1"/>
        <end position="58"/>
    </location>
</feature>
<dbReference type="GeneID" id="92878063"/>
<evidence type="ECO:0000256" key="3">
    <source>
        <dbReference type="ARBA" id="ARBA00023125"/>
    </source>
</evidence>
<dbReference type="Proteomes" id="UP000007093">
    <property type="component" value="Chromosome"/>
</dbReference>
<dbReference type="STRING" id="568816.Acin_0595"/>
<comment type="similarity">
    <text evidence="1">Belongs to the LysR transcriptional regulatory family.</text>
</comment>
<dbReference type="InterPro" id="IPR036388">
    <property type="entry name" value="WH-like_DNA-bd_sf"/>
</dbReference>
<dbReference type="PRINTS" id="PR00039">
    <property type="entry name" value="HTHLYSR"/>
</dbReference>
<dbReference type="Pfam" id="PF00126">
    <property type="entry name" value="HTH_1"/>
    <property type="match status" value="1"/>
</dbReference>
<dbReference type="FunFam" id="1.10.10.10:FF:000001">
    <property type="entry name" value="LysR family transcriptional regulator"/>
    <property type="match status" value="1"/>
</dbReference>
<dbReference type="Gene3D" id="3.40.190.290">
    <property type="match status" value="1"/>
</dbReference>
<keyword evidence="8" id="KW-1185">Reference proteome</keyword>
<protein>
    <submittedName>
        <fullName evidence="7">Transcriptional regulator</fullName>
    </submittedName>
</protein>
<evidence type="ECO:0000259" key="6">
    <source>
        <dbReference type="PROSITE" id="PS50931"/>
    </source>
</evidence>
<organism evidence="7 8">
    <name type="scientific">Acidaminococcus intestini (strain RyC-MR95)</name>
    <dbReference type="NCBI Taxonomy" id="568816"/>
    <lineage>
        <taxon>Bacteria</taxon>
        <taxon>Bacillati</taxon>
        <taxon>Bacillota</taxon>
        <taxon>Negativicutes</taxon>
        <taxon>Acidaminococcales</taxon>
        <taxon>Acidaminococcaceae</taxon>
        <taxon>Acidaminococcus</taxon>
    </lineage>
</organism>
<dbReference type="GO" id="GO:0003700">
    <property type="term" value="F:DNA-binding transcription factor activity"/>
    <property type="evidence" value="ECO:0007669"/>
    <property type="project" value="InterPro"/>
</dbReference>
<dbReference type="SUPFAM" id="SSF53850">
    <property type="entry name" value="Periplasmic binding protein-like II"/>
    <property type="match status" value="1"/>
</dbReference>
<accession>G4Q441</accession>
<name>G4Q441_ACIIR</name>
<evidence type="ECO:0000313" key="7">
    <source>
        <dbReference type="EMBL" id="AEQ21835.1"/>
    </source>
</evidence>
<evidence type="ECO:0000256" key="2">
    <source>
        <dbReference type="ARBA" id="ARBA00023015"/>
    </source>
</evidence>
<dbReference type="Pfam" id="PF03466">
    <property type="entry name" value="LysR_substrate"/>
    <property type="match status" value="1"/>
</dbReference>
<keyword evidence="4" id="KW-0804">Transcription</keyword>
<dbReference type="EMBL" id="CP003058">
    <property type="protein sequence ID" value="AEQ21835.1"/>
    <property type="molecule type" value="Genomic_DNA"/>
</dbReference>
<proteinExistence type="inferred from homology"/>
<dbReference type="AlphaFoldDB" id="G4Q441"/>
<evidence type="ECO:0000313" key="8">
    <source>
        <dbReference type="Proteomes" id="UP000007093"/>
    </source>
</evidence>
<dbReference type="InterPro" id="IPR000847">
    <property type="entry name" value="LysR_HTH_N"/>
</dbReference>
<dbReference type="Gene3D" id="1.10.10.10">
    <property type="entry name" value="Winged helix-like DNA-binding domain superfamily/Winged helix DNA-binding domain"/>
    <property type="match status" value="1"/>
</dbReference>
<dbReference type="InParanoid" id="G4Q441"/>
<dbReference type="PANTHER" id="PTHR30346:SF28">
    <property type="entry name" value="HTH-TYPE TRANSCRIPTIONAL REGULATOR CYNR"/>
    <property type="match status" value="1"/>
</dbReference>
<reference evidence="7 8" key="1">
    <citation type="journal article" date="2011" name="J. Bacteriol.">
        <title>Complete genome sequence of Acidaminococcus intestini RYC-MR95, a Gram-negative bacterium from the phylum Firmicutes.</title>
        <authorList>
            <person name="D'Auria G."/>
            <person name="Galan J.C."/>
            <person name="Rodriguez-Alcayna M."/>
            <person name="Moya A."/>
            <person name="Baquero F."/>
            <person name="Latorre A."/>
        </authorList>
    </citation>
    <scope>NUCLEOTIDE SEQUENCE [LARGE SCALE GENOMIC DNA]</scope>
    <source>
        <strain evidence="7 8">RyC-MR95</strain>
    </source>
</reference>
<gene>
    <name evidence="7" type="ordered locus">Acin_0595</name>
</gene>
<dbReference type="PATRIC" id="fig|568816.4.peg.577"/>
<dbReference type="PANTHER" id="PTHR30346">
    <property type="entry name" value="TRANSCRIPTIONAL DUAL REGULATOR HCAR-RELATED"/>
    <property type="match status" value="1"/>
</dbReference>
<dbReference type="HOGENOM" id="CLU_039613_6_2_9"/>
<evidence type="ECO:0000256" key="4">
    <source>
        <dbReference type="ARBA" id="ARBA00023163"/>
    </source>
</evidence>
<dbReference type="SUPFAM" id="SSF46785">
    <property type="entry name" value="Winged helix' DNA-binding domain"/>
    <property type="match status" value="1"/>
</dbReference>
<keyword evidence="3" id="KW-0238">DNA-binding</keyword>
<feature type="compositionally biased region" description="Low complexity" evidence="5">
    <location>
        <begin position="261"/>
        <end position="278"/>
    </location>
</feature>
<dbReference type="InterPro" id="IPR005119">
    <property type="entry name" value="LysR_subst-bd"/>
</dbReference>
<dbReference type="CDD" id="cd05466">
    <property type="entry name" value="PBP2_LTTR_substrate"/>
    <property type="match status" value="1"/>
</dbReference>
<sequence length="346" mass="39023">MDSRELQYVIVISEKGSFSEAAKYLSVSQPALSQYVRRVEDRLGCALFLRGSQGLKLTPAGVTFVTKGRAVLSAISDLEKEMVAYRWGKKEGITVGASQFYGKYLLVPMLDVLRSTASDHHVEIIEGSSDHLEEEILKGHLDMGFFPEPIHHEDINFVPIYEEEVYFAHAAENKDAAALIKHAWDGKSLNLAPFRDLPFIMLRKGLKFHDLTQRLCREYDFFPKAIYESDNLDTVYSLVNHNYGVAFLPSTLLPVLTKKTATSASTPSPQKTPSAASALPTSGQDSRKRRCRPWRRRSETGYLARKFCQVDGPVPCYDMLCRGLGRCVGRLEIWQVRKRKPDSQSL</sequence>
<dbReference type="KEGG" id="ain:Acin_0595"/>
<dbReference type="RefSeq" id="WP_009016435.1">
    <property type="nucleotide sequence ID" value="NC_016077.1"/>
</dbReference>